<dbReference type="GO" id="GO:0000118">
    <property type="term" value="C:histone deacetylase complex"/>
    <property type="evidence" value="ECO:0007669"/>
    <property type="project" value="TreeGrafter"/>
</dbReference>
<dbReference type="Gene3D" id="3.40.800.20">
    <property type="entry name" value="Histone deacetylase domain"/>
    <property type="match status" value="2"/>
</dbReference>
<gene>
    <name evidence="3" type="ORF">RIF29_37841</name>
</gene>
<dbReference type="EMBL" id="JAYWIO010000008">
    <property type="protein sequence ID" value="KAK7243057.1"/>
    <property type="molecule type" value="Genomic_DNA"/>
</dbReference>
<proteinExistence type="predicted"/>
<dbReference type="InterPro" id="IPR037138">
    <property type="entry name" value="His_deacetylse_dom_sf"/>
</dbReference>
<organism evidence="3 4">
    <name type="scientific">Crotalaria pallida</name>
    <name type="common">Smooth rattlebox</name>
    <name type="synonym">Crotalaria striata</name>
    <dbReference type="NCBI Taxonomy" id="3830"/>
    <lineage>
        <taxon>Eukaryota</taxon>
        <taxon>Viridiplantae</taxon>
        <taxon>Streptophyta</taxon>
        <taxon>Embryophyta</taxon>
        <taxon>Tracheophyta</taxon>
        <taxon>Spermatophyta</taxon>
        <taxon>Magnoliopsida</taxon>
        <taxon>eudicotyledons</taxon>
        <taxon>Gunneridae</taxon>
        <taxon>Pentapetalae</taxon>
        <taxon>rosids</taxon>
        <taxon>fabids</taxon>
        <taxon>Fabales</taxon>
        <taxon>Fabaceae</taxon>
        <taxon>Papilionoideae</taxon>
        <taxon>50 kb inversion clade</taxon>
        <taxon>genistoids sensu lato</taxon>
        <taxon>core genistoids</taxon>
        <taxon>Crotalarieae</taxon>
        <taxon>Crotalaria</taxon>
    </lineage>
</organism>
<dbReference type="PANTHER" id="PTHR10625">
    <property type="entry name" value="HISTONE DEACETYLASE HDAC1-RELATED"/>
    <property type="match status" value="1"/>
</dbReference>
<evidence type="ECO:0000313" key="4">
    <source>
        <dbReference type="Proteomes" id="UP001372338"/>
    </source>
</evidence>
<dbReference type="AlphaFoldDB" id="A0AAN9E0K1"/>
<dbReference type="GO" id="GO:0040029">
    <property type="term" value="P:epigenetic regulation of gene expression"/>
    <property type="evidence" value="ECO:0007669"/>
    <property type="project" value="TreeGrafter"/>
</dbReference>
<dbReference type="GO" id="GO:0004407">
    <property type="term" value="F:histone deacetylase activity"/>
    <property type="evidence" value="ECO:0007669"/>
    <property type="project" value="TreeGrafter"/>
</dbReference>
<dbReference type="SUPFAM" id="SSF52768">
    <property type="entry name" value="Arginase/deacetylase"/>
    <property type="match status" value="1"/>
</dbReference>
<dbReference type="GO" id="GO:0005737">
    <property type="term" value="C:cytoplasm"/>
    <property type="evidence" value="ECO:0007669"/>
    <property type="project" value="TreeGrafter"/>
</dbReference>
<accession>A0AAN9E0K1</accession>
<dbReference type="PANTHER" id="PTHR10625:SF11">
    <property type="entry name" value="HISTONE DEACETYLASE 14, CHLOROPLASTIC"/>
    <property type="match status" value="1"/>
</dbReference>
<evidence type="ECO:0000256" key="1">
    <source>
        <dbReference type="ARBA" id="ARBA00022491"/>
    </source>
</evidence>
<keyword evidence="4" id="KW-1185">Reference proteome</keyword>
<protein>
    <recommendedName>
        <fullName evidence="5">Histone deacetylase</fullName>
    </recommendedName>
</protein>
<evidence type="ECO:0008006" key="5">
    <source>
        <dbReference type="Google" id="ProtNLM"/>
    </source>
</evidence>
<dbReference type="Proteomes" id="UP001372338">
    <property type="component" value="Unassembled WGS sequence"/>
</dbReference>
<evidence type="ECO:0000313" key="3">
    <source>
        <dbReference type="EMBL" id="KAK7243057.1"/>
    </source>
</evidence>
<comment type="caution">
    <text evidence="3">The sequence shown here is derived from an EMBL/GenBank/DDBJ whole genome shotgun (WGS) entry which is preliminary data.</text>
</comment>
<reference evidence="3 4" key="1">
    <citation type="submission" date="2024-01" db="EMBL/GenBank/DDBJ databases">
        <title>The genomes of 5 underutilized Papilionoideae crops provide insights into root nodulation and disease resistanc.</title>
        <authorList>
            <person name="Yuan L."/>
        </authorList>
    </citation>
    <scope>NUCLEOTIDE SEQUENCE [LARGE SCALE GENOMIC DNA]</scope>
    <source>
        <strain evidence="3">ZHUSHIDOU_FW_LH</strain>
        <tissue evidence="3">Leaf</tissue>
    </source>
</reference>
<dbReference type="InterPro" id="IPR023696">
    <property type="entry name" value="Ureohydrolase_dom_sf"/>
</dbReference>
<keyword evidence="2" id="KW-0156">Chromatin regulator</keyword>
<evidence type="ECO:0000256" key="2">
    <source>
        <dbReference type="ARBA" id="ARBA00022853"/>
    </source>
</evidence>
<keyword evidence="1" id="KW-0678">Repressor</keyword>
<sequence>MAGSRLESHPESHFRVPAIVNALEEMKLISKFRGSEVIKLQNFEPASIDDIASVHARAYISGLEKVKEQASKKGLILIEGSGPTYATATEGSYPGTGKFREVGTGNGEGTTLNLPLPGGSGDAAIRAVYDGHVLDPLANLQYTTGTYYMLASSIKQLAKDLCNIDNCSSIVYDCWGYMMPCMHIDHTKSL</sequence>
<name>A0AAN9E0K1_CROPI</name>